<dbReference type="EMBL" id="JAUIZM010000006">
    <property type="protein sequence ID" value="KAK1379338.1"/>
    <property type="molecule type" value="Genomic_DNA"/>
</dbReference>
<dbReference type="InterPro" id="IPR000726">
    <property type="entry name" value="Glyco_hydro_19_cat"/>
</dbReference>
<evidence type="ECO:0000313" key="8">
    <source>
        <dbReference type="EMBL" id="KAK1379338.1"/>
    </source>
</evidence>
<feature type="domain" description="Glycoside hydrolase family 19 catalytic" evidence="7">
    <location>
        <begin position="55"/>
        <end position="118"/>
    </location>
</feature>
<comment type="caution">
    <text evidence="8">The sequence shown here is derived from an EMBL/GenBank/DDBJ whole genome shotgun (WGS) entry which is preliminary data.</text>
</comment>
<comment type="function">
    <text evidence="1">Defense against chitin-containing fungal pathogens.</text>
</comment>
<dbReference type="AlphaFoldDB" id="A0AAD8MPL2"/>
<keyword evidence="6" id="KW-1015">Disulfide bond</keyword>
<dbReference type="GO" id="GO:0004568">
    <property type="term" value="F:chitinase activity"/>
    <property type="evidence" value="ECO:0007669"/>
    <property type="project" value="InterPro"/>
</dbReference>
<dbReference type="GO" id="GO:0016998">
    <property type="term" value="P:cell wall macromolecule catabolic process"/>
    <property type="evidence" value="ECO:0007669"/>
    <property type="project" value="InterPro"/>
</dbReference>
<dbReference type="InterPro" id="IPR023346">
    <property type="entry name" value="Lysozyme-like_dom_sf"/>
</dbReference>
<sequence>MPIKPSFANLIFHHLNYKYGYCGSGNDYCGEGCQGGPFYNAAPSGGNNGVSVADIVTDDFFNGITNQATGNCDGKNLYTRSTFLEALKSYSAFGTSGSGDDSKREIAAFFAHATHETGYFCHKEETDGRNNN</sequence>
<dbReference type="GO" id="GO:0006032">
    <property type="term" value="P:chitin catabolic process"/>
    <property type="evidence" value="ECO:0007669"/>
    <property type="project" value="UniProtKB-KW"/>
</dbReference>
<dbReference type="CDD" id="cd00035">
    <property type="entry name" value="ChtBD1"/>
    <property type="match status" value="1"/>
</dbReference>
<dbReference type="GO" id="GO:0006952">
    <property type="term" value="P:defense response"/>
    <property type="evidence" value="ECO:0007669"/>
    <property type="project" value="UniProtKB-KW"/>
</dbReference>
<dbReference type="InterPro" id="IPR036861">
    <property type="entry name" value="Endochitinase-like_sf"/>
</dbReference>
<evidence type="ECO:0000256" key="4">
    <source>
        <dbReference type="ARBA" id="ARBA00022821"/>
    </source>
</evidence>
<evidence type="ECO:0000256" key="3">
    <source>
        <dbReference type="ARBA" id="ARBA00022669"/>
    </source>
</evidence>
<dbReference type="PANTHER" id="PTHR22595">
    <property type="entry name" value="CHITINASE-RELATED"/>
    <property type="match status" value="1"/>
</dbReference>
<evidence type="ECO:0000259" key="7">
    <source>
        <dbReference type="Pfam" id="PF00182"/>
    </source>
</evidence>
<protein>
    <submittedName>
        <fullName evidence="8">Endochitinase EP3</fullName>
    </submittedName>
</protein>
<name>A0AAD8MPL2_9APIA</name>
<keyword evidence="5" id="KW-0146">Chitin degradation</keyword>
<dbReference type="Gene3D" id="3.30.60.10">
    <property type="entry name" value="Endochitinase-like"/>
    <property type="match status" value="1"/>
</dbReference>
<gene>
    <name evidence="8" type="ORF">POM88_026082</name>
</gene>
<dbReference type="Pfam" id="PF00182">
    <property type="entry name" value="Glyco_hydro_19"/>
    <property type="match status" value="1"/>
</dbReference>
<keyword evidence="3" id="KW-0147">Chitin-binding</keyword>
<proteinExistence type="inferred from homology"/>
<keyword evidence="5" id="KW-0624">Polysaccharide degradation</keyword>
<comment type="similarity">
    <text evidence="2">Belongs to the glycosyl hydrolase 19 family. Chitinase class I subfamily.</text>
</comment>
<keyword evidence="9" id="KW-1185">Reference proteome</keyword>
<keyword evidence="5" id="KW-0119">Carbohydrate metabolism</keyword>
<evidence type="ECO:0000256" key="6">
    <source>
        <dbReference type="ARBA" id="ARBA00023157"/>
    </source>
</evidence>
<dbReference type="Gene3D" id="1.10.530.10">
    <property type="match status" value="1"/>
</dbReference>
<accession>A0AAD8MPL2</accession>
<evidence type="ECO:0000256" key="5">
    <source>
        <dbReference type="ARBA" id="ARBA00023024"/>
    </source>
</evidence>
<evidence type="ECO:0000313" key="9">
    <source>
        <dbReference type="Proteomes" id="UP001237642"/>
    </source>
</evidence>
<keyword evidence="4" id="KW-0611">Plant defense</keyword>
<dbReference type="Proteomes" id="UP001237642">
    <property type="component" value="Unassembled WGS sequence"/>
</dbReference>
<reference evidence="8" key="1">
    <citation type="submission" date="2023-02" db="EMBL/GenBank/DDBJ databases">
        <title>Genome of toxic invasive species Heracleum sosnowskyi carries increased number of genes despite the absence of recent whole-genome duplications.</title>
        <authorList>
            <person name="Schelkunov M."/>
            <person name="Shtratnikova V."/>
            <person name="Makarenko M."/>
            <person name="Klepikova A."/>
            <person name="Omelchenko D."/>
            <person name="Novikova G."/>
            <person name="Obukhova E."/>
            <person name="Bogdanov V."/>
            <person name="Penin A."/>
            <person name="Logacheva M."/>
        </authorList>
    </citation>
    <scope>NUCLEOTIDE SEQUENCE</scope>
    <source>
        <strain evidence="8">Hsosn_3</strain>
        <tissue evidence="8">Leaf</tissue>
    </source>
</reference>
<dbReference type="PANTHER" id="PTHR22595:SF79">
    <property type="entry name" value="CHITINASE 12"/>
    <property type="match status" value="1"/>
</dbReference>
<evidence type="ECO:0000256" key="2">
    <source>
        <dbReference type="ARBA" id="ARBA00009373"/>
    </source>
</evidence>
<dbReference type="SUPFAM" id="SSF57016">
    <property type="entry name" value="Plant lectins/antimicrobial peptides"/>
    <property type="match status" value="1"/>
</dbReference>
<organism evidence="8 9">
    <name type="scientific">Heracleum sosnowskyi</name>
    <dbReference type="NCBI Taxonomy" id="360622"/>
    <lineage>
        <taxon>Eukaryota</taxon>
        <taxon>Viridiplantae</taxon>
        <taxon>Streptophyta</taxon>
        <taxon>Embryophyta</taxon>
        <taxon>Tracheophyta</taxon>
        <taxon>Spermatophyta</taxon>
        <taxon>Magnoliopsida</taxon>
        <taxon>eudicotyledons</taxon>
        <taxon>Gunneridae</taxon>
        <taxon>Pentapetalae</taxon>
        <taxon>asterids</taxon>
        <taxon>campanulids</taxon>
        <taxon>Apiales</taxon>
        <taxon>Apiaceae</taxon>
        <taxon>Apioideae</taxon>
        <taxon>apioid superclade</taxon>
        <taxon>Tordylieae</taxon>
        <taxon>Tordyliinae</taxon>
        <taxon>Heracleum</taxon>
    </lineage>
</organism>
<evidence type="ECO:0000256" key="1">
    <source>
        <dbReference type="ARBA" id="ARBA00003102"/>
    </source>
</evidence>
<reference evidence="8" key="2">
    <citation type="submission" date="2023-05" db="EMBL/GenBank/DDBJ databases">
        <authorList>
            <person name="Schelkunov M.I."/>
        </authorList>
    </citation>
    <scope>NUCLEOTIDE SEQUENCE</scope>
    <source>
        <strain evidence="8">Hsosn_3</strain>
        <tissue evidence="8">Leaf</tissue>
    </source>
</reference>
<dbReference type="SUPFAM" id="SSF53955">
    <property type="entry name" value="Lysozyme-like"/>
    <property type="match status" value="1"/>
</dbReference>
<dbReference type="GO" id="GO:0008061">
    <property type="term" value="F:chitin binding"/>
    <property type="evidence" value="ECO:0007669"/>
    <property type="project" value="UniProtKB-KW"/>
</dbReference>